<dbReference type="Gene3D" id="2.170.130.10">
    <property type="entry name" value="TonB-dependent receptor, plug domain"/>
    <property type="match status" value="1"/>
</dbReference>
<keyword evidence="6" id="KW-0408">Iron</keyword>
<evidence type="ECO:0000256" key="11">
    <source>
        <dbReference type="RuleBase" id="RU003357"/>
    </source>
</evidence>
<evidence type="ECO:0000259" key="13">
    <source>
        <dbReference type="SMART" id="SM00965"/>
    </source>
</evidence>
<dbReference type="EMBL" id="MIPT01000001">
    <property type="protein sequence ID" value="OHT18390.1"/>
    <property type="molecule type" value="Genomic_DNA"/>
</dbReference>
<dbReference type="SMART" id="SM00965">
    <property type="entry name" value="STN"/>
    <property type="match status" value="1"/>
</dbReference>
<protein>
    <submittedName>
        <fullName evidence="14">Ferric-pseudobactin 358 receptor</fullName>
    </submittedName>
</protein>
<evidence type="ECO:0000256" key="4">
    <source>
        <dbReference type="ARBA" id="ARBA00022496"/>
    </source>
</evidence>
<feature type="chain" id="PRO_5010359340" evidence="12">
    <location>
        <begin position="32"/>
        <end position="1034"/>
    </location>
</feature>
<dbReference type="PANTHER" id="PTHR47234:SF2">
    <property type="entry name" value="TONB-DEPENDENT RECEPTOR"/>
    <property type="match status" value="1"/>
</dbReference>
<evidence type="ECO:0000256" key="10">
    <source>
        <dbReference type="PROSITE-ProRule" id="PRU01360"/>
    </source>
</evidence>
<evidence type="ECO:0000256" key="9">
    <source>
        <dbReference type="ARBA" id="ARBA00023237"/>
    </source>
</evidence>
<dbReference type="GO" id="GO:0006826">
    <property type="term" value="P:iron ion transport"/>
    <property type="evidence" value="ECO:0007669"/>
    <property type="project" value="UniProtKB-KW"/>
</dbReference>
<dbReference type="InterPro" id="IPR011662">
    <property type="entry name" value="Secretin/TonB_short_N"/>
</dbReference>
<dbReference type="InterPro" id="IPR039426">
    <property type="entry name" value="TonB-dep_rcpt-like"/>
</dbReference>
<reference evidence="14 15" key="1">
    <citation type="submission" date="2016-09" db="EMBL/GenBank/DDBJ databases">
        <title>Metabolic pathway, cell adaptation mechanisms and a novel monoxygenase revealed through proteogenomic-transcription analysis of a Sphingomonas haloaromaticamans strain degrading the fungicide ortho-phenylphenol.</title>
        <authorList>
            <person name="Perruchon C."/>
            <person name="Papadopoulou E.S."/>
            <person name="Rousidou C."/>
            <person name="Vasileiadis S."/>
            <person name="Tanou G."/>
            <person name="Amoutzias G."/>
            <person name="Molassiotis A."/>
            <person name="Karpouzas D.G."/>
        </authorList>
    </citation>
    <scope>NUCLEOTIDE SEQUENCE [LARGE SCALE GENOMIC DNA]</scope>
    <source>
        <strain evidence="14 15">P3</strain>
    </source>
</reference>
<keyword evidence="3 10" id="KW-1134">Transmembrane beta strand</keyword>
<dbReference type="InterPro" id="IPR036942">
    <property type="entry name" value="Beta-barrel_TonB_sf"/>
</dbReference>
<evidence type="ECO:0000256" key="2">
    <source>
        <dbReference type="ARBA" id="ARBA00022448"/>
    </source>
</evidence>
<dbReference type="OrthoDB" id="7051241at2"/>
<keyword evidence="7 11" id="KW-0798">TonB box</keyword>
<dbReference type="GO" id="GO:0009279">
    <property type="term" value="C:cell outer membrane"/>
    <property type="evidence" value="ECO:0007669"/>
    <property type="project" value="UniProtKB-SubCell"/>
</dbReference>
<keyword evidence="12" id="KW-0732">Signal</keyword>
<organism evidence="14 15">
    <name type="scientific">Edaphosphingomonas haloaromaticamans</name>
    <dbReference type="NCBI Taxonomy" id="653954"/>
    <lineage>
        <taxon>Bacteria</taxon>
        <taxon>Pseudomonadati</taxon>
        <taxon>Pseudomonadota</taxon>
        <taxon>Alphaproteobacteria</taxon>
        <taxon>Sphingomonadales</taxon>
        <taxon>Rhizorhabdaceae</taxon>
        <taxon>Edaphosphingomonas</taxon>
    </lineage>
</organism>
<dbReference type="PROSITE" id="PS52016">
    <property type="entry name" value="TONB_DEPENDENT_REC_3"/>
    <property type="match status" value="1"/>
</dbReference>
<dbReference type="InterPro" id="IPR012910">
    <property type="entry name" value="Plug_dom"/>
</dbReference>
<keyword evidence="4" id="KW-0410">Iron transport</keyword>
<comment type="similarity">
    <text evidence="10 11">Belongs to the TonB-dependent receptor family.</text>
</comment>
<keyword evidence="2 10" id="KW-0813">Transport</keyword>
<feature type="signal peptide" evidence="12">
    <location>
        <begin position="1"/>
        <end position="31"/>
    </location>
</feature>
<dbReference type="RefSeq" id="WP_070931986.1">
    <property type="nucleotide sequence ID" value="NZ_MIPT01000001.1"/>
</dbReference>
<dbReference type="InterPro" id="IPR037066">
    <property type="entry name" value="Plug_dom_sf"/>
</dbReference>
<evidence type="ECO:0000313" key="14">
    <source>
        <dbReference type="EMBL" id="OHT18390.1"/>
    </source>
</evidence>
<gene>
    <name evidence="14" type="primary">pupA_1</name>
    <name evidence="14" type="ORF">BHE75_00361</name>
</gene>
<evidence type="ECO:0000256" key="5">
    <source>
        <dbReference type="ARBA" id="ARBA00022692"/>
    </source>
</evidence>
<evidence type="ECO:0000313" key="15">
    <source>
        <dbReference type="Proteomes" id="UP000179467"/>
    </source>
</evidence>
<keyword evidence="8 10" id="KW-0472">Membrane</keyword>
<dbReference type="Pfam" id="PF07660">
    <property type="entry name" value="STN"/>
    <property type="match status" value="1"/>
</dbReference>
<comment type="subcellular location">
    <subcellularLocation>
        <location evidence="1 10">Cell outer membrane</location>
        <topology evidence="1 10">Multi-pass membrane protein</topology>
    </subcellularLocation>
</comment>
<dbReference type="AlphaFoldDB" id="A0A1S1HD41"/>
<dbReference type="PANTHER" id="PTHR47234">
    <property type="match status" value="1"/>
</dbReference>
<name>A0A1S1HD41_9SPHN</name>
<evidence type="ECO:0000256" key="7">
    <source>
        <dbReference type="ARBA" id="ARBA00023077"/>
    </source>
</evidence>
<dbReference type="SUPFAM" id="SSF56935">
    <property type="entry name" value="Porins"/>
    <property type="match status" value="1"/>
</dbReference>
<feature type="domain" description="Secretin/TonB short N-terminal" evidence="13">
    <location>
        <begin position="58"/>
        <end position="109"/>
    </location>
</feature>
<keyword evidence="15" id="KW-1185">Reference proteome</keyword>
<dbReference type="Pfam" id="PF07715">
    <property type="entry name" value="Plug"/>
    <property type="match status" value="1"/>
</dbReference>
<evidence type="ECO:0000256" key="12">
    <source>
        <dbReference type="SAM" id="SignalP"/>
    </source>
</evidence>
<evidence type="ECO:0000256" key="6">
    <source>
        <dbReference type="ARBA" id="ARBA00023004"/>
    </source>
</evidence>
<sequence>MGIRISRIMGLRGGAALAALAIFSQAVPAYAQQQGFDLDIPAQDLGSALRAFARSTNQQVTFASADVRGKQAPAVKGRYTVPAALDILLSGSGLVVQNGHSGVIIIRRAVRGETRAAASAEPRLTSDIIVTGSRLQHSSFDSPIPVAEVDRTDLLEDGYTDIAEALDDVPGIDQADSLANNQSAIQASGLSTISLRGLGSNRTLTLIDGRRTVSNAGNKNAVSLSSIPQYFVDRVDVSTGGASAVYGSDAIAGVVNVVTSRFDGVKARAVGSATYDGGGDSVEYSGGVGKHLMDDRLYVMAGVTYERQYRLAATDRDWAMDSVTYDFEDNTLSRPDLSSTIPGGRFNSNDFYYDETGLHRNFVTAKNGYEDRLSKTLITPRKSLSAAGKVEYQITDDVKFTADYIYNKVTTRSTAEPETVSYSTTFGQNDEFEVGRIARNNPFVPAEIAADSSSSGVKFYRRLPELGNQQRYNRRTTNRGWAGLEGKVFGDWDWALTYGYGKFEQYQVRTNYLNMQNVQYALSAEKLSDGTIQCRNADARAAGCVPLNLFGLNSITPEMADYIRANSEFFAKNRQDTVEGYVSGSPFSLPAGPVQVAAGFSWRSDRSSSMTDALTQTGLSSASYIPDFTGKIEAKEAYMELGVPLLRDMPFAYRLSLDGALRVADYNIDTVGTTVSFRAGAQWAPVRGLNFRSTFSRAQRAPDTTELFSPARDDYDDVIDVCRGVTATSTGTVSQNCRADPRIAAAIAAAPDGKFTQIGTEVFAPNAGNPDLHEETANTWTAGVVLAPAFLPGFQMSVDYYDIRIKGAISSLDNSSLLFECYSDPNGIDNKFCDAITRDSDGQLSKIINRDENLNQMRAQGIDAALAYRFDLDRFNLPGRLNLQIRYTHRFKLESKFDGAAGEDKADYVGEVGVSKDEATGSIEWATKRVSIKWKAVYLGPVVDSNEMKEYFAESDITDPLFLHVGAYWRHDLSFKLTPSRENPKLRVFGNIRNIFNKYGPFLPDGTDSGSALNYNSVYDVRGRTFMFGVETEF</sequence>
<keyword evidence="9 10" id="KW-0998">Cell outer membrane</keyword>
<evidence type="ECO:0000256" key="1">
    <source>
        <dbReference type="ARBA" id="ARBA00004571"/>
    </source>
</evidence>
<keyword evidence="14" id="KW-0675">Receptor</keyword>
<dbReference type="Proteomes" id="UP000179467">
    <property type="component" value="Unassembled WGS sequence"/>
</dbReference>
<dbReference type="Gene3D" id="2.40.170.20">
    <property type="entry name" value="TonB-dependent receptor, beta-barrel domain"/>
    <property type="match status" value="1"/>
</dbReference>
<keyword evidence="4" id="KW-0406">Ion transport</keyword>
<proteinExistence type="inferred from homology"/>
<dbReference type="Pfam" id="PF00593">
    <property type="entry name" value="TonB_dep_Rec_b-barrel"/>
    <property type="match status" value="1"/>
</dbReference>
<keyword evidence="5 10" id="KW-0812">Transmembrane</keyword>
<dbReference type="Gene3D" id="3.55.50.30">
    <property type="match status" value="1"/>
</dbReference>
<dbReference type="InterPro" id="IPR000531">
    <property type="entry name" value="Beta-barrel_TonB"/>
</dbReference>
<evidence type="ECO:0000256" key="3">
    <source>
        <dbReference type="ARBA" id="ARBA00022452"/>
    </source>
</evidence>
<accession>A0A1S1HD41</accession>
<evidence type="ECO:0000256" key="8">
    <source>
        <dbReference type="ARBA" id="ARBA00023136"/>
    </source>
</evidence>
<comment type="caution">
    <text evidence="14">The sequence shown here is derived from an EMBL/GenBank/DDBJ whole genome shotgun (WGS) entry which is preliminary data.</text>
</comment>